<sequence>MKLLRIQGTPLDAEKTILVIDLTHGGRTLGRAIERYSTARVLLYDLYGKDKGSAIPDFDLCISPLHSPVMNPILLRDERVISHHRATGDILREFKKHLGCRIVEITGTKGKTSVATLLKMMLGREMRVLSLTSRGVEYTTCSNHSRFLRRDLSITPAHTLEAMAIAESEGLEVDIALFEVSLGFTGAADLNVLTSLRGDYPIAGGMLKASDAKKYTMTDLDGEVVELDDSGGALPGGMRFGRRQQDNLKLAIYTAEKLGVSVDTIEAVSASSSQIPSRMEIIENGDWVVVDDSNPAFDVENLTQGIEEILEVEGEHIVIVGGSYRGSCSKVDLDGVRRVIDRYSGKIRFYLSGEIGQDLIRAGAAYPFLEGGIDAMVDDVRERSNGNKGVILISRKQEEGYR</sequence>
<dbReference type="Proteomes" id="UP000186940">
    <property type="component" value="Unassembled WGS sequence"/>
</dbReference>
<evidence type="ECO:0000313" key="2">
    <source>
        <dbReference type="Proteomes" id="UP000186940"/>
    </source>
</evidence>
<dbReference type="STRING" id="1838285.SCAL_000481"/>
<dbReference type="GO" id="GO:0016874">
    <property type="term" value="F:ligase activity"/>
    <property type="evidence" value="ECO:0007669"/>
    <property type="project" value="UniProtKB-KW"/>
</dbReference>
<name>A0A1F2PCP1_9EURY</name>
<gene>
    <name evidence="1" type="ORF">SCAL_000481</name>
</gene>
<dbReference type="InterPro" id="IPR036565">
    <property type="entry name" value="Mur-like_cat_sf"/>
</dbReference>
<keyword evidence="2" id="KW-1185">Reference proteome</keyword>
<reference evidence="1" key="1">
    <citation type="submission" date="2016-05" db="EMBL/GenBank/DDBJ databases">
        <title>Microbial consortia oxidize butane by reversing methanogenesis.</title>
        <authorList>
            <person name="Laso-Perez R."/>
            <person name="Richter M."/>
            <person name="Wegener G."/>
            <person name="Musat F."/>
        </authorList>
    </citation>
    <scope>NUCLEOTIDE SEQUENCE [LARGE SCALE GENOMIC DNA]</scope>
    <source>
        <strain evidence="1">BOX2</strain>
    </source>
</reference>
<proteinExistence type="predicted"/>
<dbReference type="SUPFAM" id="SSF53623">
    <property type="entry name" value="MurD-like peptide ligases, catalytic domain"/>
    <property type="match status" value="1"/>
</dbReference>
<dbReference type="EMBL" id="LYOS01000001">
    <property type="protein sequence ID" value="OFV68805.1"/>
    <property type="molecule type" value="Genomic_DNA"/>
</dbReference>
<dbReference type="Gene3D" id="3.40.1190.10">
    <property type="entry name" value="Mur-like, catalytic domain"/>
    <property type="match status" value="1"/>
</dbReference>
<accession>A0A1F2PCP1</accession>
<evidence type="ECO:0000313" key="1">
    <source>
        <dbReference type="EMBL" id="OFV68805.1"/>
    </source>
</evidence>
<comment type="caution">
    <text evidence="1">The sequence shown here is derived from an EMBL/GenBank/DDBJ whole genome shotgun (WGS) entry which is preliminary data.</text>
</comment>
<organism evidence="1 2">
    <name type="scientific">Candidatus Syntropharchaeum caldarium</name>
    <dbReference type="NCBI Taxonomy" id="1838285"/>
    <lineage>
        <taxon>Archaea</taxon>
        <taxon>Methanobacteriati</taxon>
        <taxon>Methanobacteriota</taxon>
        <taxon>Stenosarchaea group</taxon>
        <taxon>Methanomicrobia</taxon>
        <taxon>Methanosarcinales</taxon>
        <taxon>ANME-2 cluster</taxon>
        <taxon>Candidatus Syntropharchaeum</taxon>
    </lineage>
</organism>
<dbReference type="AlphaFoldDB" id="A0A1F2PCP1"/>
<dbReference type="GO" id="GO:0005524">
    <property type="term" value="F:ATP binding"/>
    <property type="evidence" value="ECO:0007669"/>
    <property type="project" value="InterPro"/>
</dbReference>
<keyword evidence="1" id="KW-0436">Ligase</keyword>
<protein>
    <submittedName>
        <fullName evidence="1">Mur ligase middle domain-containing protein</fullName>
    </submittedName>
</protein>